<evidence type="ECO:0000313" key="5">
    <source>
        <dbReference type="Proteomes" id="UP000214365"/>
    </source>
</evidence>
<sequence length="293" mass="32103">MNTEDHPLDSDHEEHATESSPLLPKADQTADNRNEGQNGHSIVETPVQQRANTSIGPPLYINPPQPQGQQQQRGNKRQDTPSWPVPAGLPPRDDDDERLIIFRRAIGINYNLAAADPVTMEEGRKRAVGMYKAVIDARRSKTRQFRAMWCVILFCHFAQIIIGASLTALGPLADNHGVIITILGALNTVIAGVLALVSGQGVPDRIQKDEIGYRKIQDWIEETESLLSVGIIGRNRKEVGLLVEEAFKKYNAAKSNEENNRPNSYVNAPEEPSRASGDGHGVATSAVAAVPWN</sequence>
<name>A0A225ANN8_TALAT</name>
<evidence type="ECO:0000313" key="4">
    <source>
        <dbReference type="EMBL" id="OKL56566.1"/>
    </source>
</evidence>
<feature type="compositionally biased region" description="Basic and acidic residues" evidence="1">
    <location>
        <begin position="1"/>
        <end position="17"/>
    </location>
</feature>
<feature type="domain" description="SMODS and SLOG-associating 2TM effector" evidence="3">
    <location>
        <begin position="134"/>
        <end position="256"/>
    </location>
</feature>
<feature type="region of interest" description="Disordered" evidence="1">
    <location>
        <begin position="1"/>
        <end position="94"/>
    </location>
</feature>
<proteinExistence type="predicted"/>
<comment type="caution">
    <text evidence="4">The sequence shown here is derived from an EMBL/GenBank/DDBJ whole genome shotgun (WGS) entry which is preliminary data.</text>
</comment>
<dbReference type="Pfam" id="PF18142">
    <property type="entry name" value="SLATT_fungal"/>
    <property type="match status" value="1"/>
</dbReference>
<dbReference type="PANTHER" id="PTHR38793">
    <property type="entry name" value="SLATT_FUNGAL DOMAIN-CONTAINING PROTEIN-RELATED"/>
    <property type="match status" value="1"/>
</dbReference>
<feature type="transmembrane region" description="Helical" evidence="2">
    <location>
        <begin position="176"/>
        <end position="197"/>
    </location>
</feature>
<gene>
    <name evidence="4" type="ORF">UA08_08083</name>
</gene>
<feature type="region of interest" description="Disordered" evidence="1">
    <location>
        <begin position="254"/>
        <end position="282"/>
    </location>
</feature>
<dbReference type="NCBIfam" id="NF033635">
    <property type="entry name" value="SLATT_fungal"/>
    <property type="match status" value="1"/>
</dbReference>
<organism evidence="4 5">
    <name type="scientific">Talaromyces atroroseus</name>
    <dbReference type="NCBI Taxonomy" id="1441469"/>
    <lineage>
        <taxon>Eukaryota</taxon>
        <taxon>Fungi</taxon>
        <taxon>Dikarya</taxon>
        <taxon>Ascomycota</taxon>
        <taxon>Pezizomycotina</taxon>
        <taxon>Eurotiomycetes</taxon>
        <taxon>Eurotiomycetidae</taxon>
        <taxon>Eurotiales</taxon>
        <taxon>Trichocomaceae</taxon>
        <taxon>Talaromyces</taxon>
        <taxon>Talaromyces sect. Trachyspermi</taxon>
    </lineage>
</organism>
<dbReference type="InterPro" id="IPR041622">
    <property type="entry name" value="SLATT_fungi"/>
</dbReference>
<accession>A0A225ANN8</accession>
<evidence type="ECO:0000256" key="1">
    <source>
        <dbReference type="SAM" id="MobiDB-lite"/>
    </source>
</evidence>
<dbReference type="EMBL" id="LFMY01000014">
    <property type="protein sequence ID" value="OKL56566.1"/>
    <property type="molecule type" value="Genomic_DNA"/>
</dbReference>
<evidence type="ECO:0000256" key="2">
    <source>
        <dbReference type="SAM" id="Phobius"/>
    </source>
</evidence>
<dbReference type="OrthoDB" id="4472872at2759"/>
<evidence type="ECO:0000259" key="3">
    <source>
        <dbReference type="Pfam" id="PF18142"/>
    </source>
</evidence>
<keyword evidence="2" id="KW-0472">Membrane</keyword>
<feature type="transmembrane region" description="Helical" evidence="2">
    <location>
        <begin position="147"/>
        <end position="170"/>
    </location>
</feature>
<dbReference type="RefSeq" id="XP_020116687.1">
    <property type="nucleotide sequence ID" value="XM_020263286.1"/>
</dbReference>
<reference evidence="4 5" key="1">
    <citation type="submission" date="2015-06" db="EMBL/GenBank/DDBJ databases">
        <title>Talaromyces atroroseus IBT 11181 draft genome.</title>
        <authorList>
            <person name="Rasmussen K.B."/>
            <person name="Rasmussen S."/>
            <person name="Petersen B."/>
            <person name="Sicheritz-Ponten T."/>
            <person name="Mortensen U.H."/>
            <person name="Thrane U."/>
        </authorList>
    </citation>
    <scope>NUCLEOTIDE SEQUENCE [LARGE SCALE GENOMIC DNA]</scope>
    <source>
        <strain evidence="4 5">IBT 11181</strain>
    </source>
</reference>
<keyword evidence="5" id="KW-1185">Reference proteome</keyword>
<dbReference type="AlphaFoldDB" id="A0A225ANN8"/>
<dbReference type="Proteomes" id="UP000214365">
    <property type="component" value="Unassembled WGS sequence"/>
</dbReference>
<feature type="compositionally biased region" description="Polar residues" evidence="1">
    <location>
        <begin position="35"/>
        <end position="55"/>
    </location>
</feature>
<protein>
    <recommendedName>
        <fullName evidence="3">SMODS and SLOG-associating 2TM effector domain-containing protein</fullName>
    </recommendedName>
</protein>
<keyword evidence="2" id="KW-0812">Transmembrane</keyword>
<keyword evidence="2" id="KW-1133">Transmembrane helix</keyword>
<dbReference type="GeneID" id="31007839"/>
<dbReference type="PANTHER" id="PTHR38793:SF3">
    <property type="entry name" value="SMODS AND SLOG-ASSOCIATING 2TM EFFECTOR DOMAIN-CONTAINING PROTEIN"/>
    <property type="match status" value="1"/>
</dbReference>